<dbReference type="EMBL" id="OX597836">
    <property type="protein sequence ID" value="CAI9739395.1"/>
    <property type="molecule type" value="Genomic_DNA"/>
</dbReference>
<dbReference type="PROSITE" id="PS50235">
    <property type="entry name" value="USP_3"/>
    <property type="match status" value="1"/>
</dbReference>
<evidence type="ECO:0000259" key="4">
    <source>
        <dbReference type="PROSITE" id="PS50235"/>
    </source>
</evidence>
<dbReference type="InterPro" id="IPR001394">
    <property type="entry name" value="Peptidase_C19_UCH"/>
</dbReference>
<dbReference type="GO" id="GO:0004843">
    <property type="term" value="F:cysteine-type deubiquitinase activity"/>
    <property type="evidence" value="ECO:0007669"/>
    <property type="project" value="UniProtKB-UniRule"/>
</dbReference>
<dbReference type="PANTHER" id="PTHR21646:SF5">
    <property type="entry name" value="UBIQUITIN CARBOXYL-TERMINAL HYDROLASE-RELATED"/>
    <property type="match status" value="1"/>
</dbReference>
<dbReference type="Gene3D" id="3.90.70.10">
    <property type="entry name" value="Cysteine proteinases"/>
    <property type="match status" value="1"/>
</dbReference>
<comment type="catalytic activity">
    <reaction evidence="1 2">
        <text>Thiol-dependent hydrolysis of ester, thioester, amide, peptide and isopeptide bonds formed by the C-terminal Gly of ubiquitin (a 76-residue protein attached to proteins as an intracellular targeting signal).</text>
        <dbReference type="EC" id="3.4.19.12"/>
    </reaction>
</comment>
<dbReference type="PROSITE" id="PS00973">
    <property type="entry name" value="USP_2"/>
    <property type="match status" value="1"/>
</dbReference>
<feature type="region of interest" description="Disordered" evidence="3">
    <location>
        <begin position="540"/>
        <end position="574"/>
    </location>
</feature>
<comment type="similarity">
    <text evidence="2">Belongs to the peptidase C19 family.</text>
</comment>
<keyword evidence="6" id="KW-1185">Reference proteome</keyword>
<evidence type="ECO:0000313" key="6">
    <source>
        <dbReference type="Proteomes" id="UP001162480"/>
    </source>
</evidence>
<dbReference type="InterPro" id="IPR038765">
    <property type="entry name" value="Papain-like_cys_pep_sf"/>
</dbReference>
<evidence type="ECO:0000256" key="3">
    <source>
        <dbReference type="SAM" id="MobiDB-lite"/>
    </source>
</evidence>
<dbReference type="SUPFAM" id="SSF54001">
    <property type="entry name" value="Cysteine proteinases"/>
    <property type="match status" value="1"/>
</dbReference>
<keyword evidence="2" id="KW-0788">Thiol protease</keyword>
<sequence>MVKRGEQSEKEIKITFNHHHHRHYHYQQQIKMTCKSTKKKEKPTKFTHMFLCKIFQAWRSAVQEVRLNVKDEVNKSKFSTEKALIPGVVGLRNLGNTCYMNSILQVLGHLDKFRHFFVSMPVRSLTSAHSCCHSWPHNQVTTNTGQSCSSTNSSRNRNTESLQLLRKCPLKGGLNGGATQQKPLPPRLLPLSPSSSHHKLAKWEKSVSLCEELRSLFQALWSGQSSVVSPNALLQAVWDYIPAFQGYSQQDAQEFLSELLDKVQAELHHLGYINKSQDVVTDTFQGELVSEITCLSCEQKFQTYEPFMDLSLEFPSRYQRKSPNWKIASNVCHITEMLSHFTKSERLDGRIYACDSCNGKRRSNSSAKIYTKIKKQFLLSKLPHVLRLHLKRFRWSKGNHREKIATHVSFDKFLNIQQFCAKSMSSIQSQRLYQLSAIIIHHGKGFGSGHYTAFCWSKEADSWILCNDTNVQQVPMKEVFKSQVYILIFSLLNPSQEPPNDTTTSTSTTTIPDLAKTYMETTDSSRSTTRDSFTHILTTSEENTDPFNPSPPPPPPPPSSLKTAVKSSPTKTVTTQQRKIPCLLYFESPYYTRSKSRRKRRVCVSQALCSSVVKPSSRKRKHKCCSRLKSSANSGSKKRKRNAT</sequence>
<feature type="compositionally biased region" description="Polar residues" evidence="3">
    <location>
        <begin position="561"/>
        <end position="574"/>
    </location>
</feature>
<dbReference type="InterPro" id="IPR018200">
    <property type="entry name" value="USP_CS"/>
</dbReference>
<feature type="compositionally biased region" description="Pro residues" evidence="3">
    <location>
        <begin position="548"/>
        <end position="559"/>
    </location>
</feature>
<dbReference type="GO" id="GO:0006508">
    <property type="term" value="P:proteolysis"/>
    <property type="evidence" value="ECO:0007669"/>
    <property type="project" value="UniProtKB-KW"/>
</dbReference>
<feature type="domain" description="USP" evidence="4">
    <location>
        <begin position="89"/>
        <end position="492"/>
    </location>
</feature>
<organism evidence="5 6">
    <name type="scientific">Octopus vulgaris</name>
    <name type="common">Common octopus</name>
    <dbReference type="NCBI Taxonomy" id="6645"/>
    <lineage>
        <taxon>Eukaryota</taxon>
        <taxon>Metazoa</taxon>
        <taxon>Spiralia</taxon>
        <taxon>Lophotrochozoa</taxon>
        <taxon>Mollusca</taxon>
        <taxon>Cephalopoda</taxon>
        <taxon>Coleoidea</taxon>
        <taxon>Octopodiformes</taxon>
        <taxon>Octopoda</taxon>
        <taxon>Incirrata</taxon>
        <taxon>Octopodidae</taxon>
        <taxon>Octopus</taxon>
    </lineage>
</organism>
<protein>
    <recommendedName>
        <fullName evidence="2">Ubiquitin carboxyl-terminal hydrolase</fullName>
        <ecNumber evidence="2">3.4.19.12</ecNumber>
    </recommendedName>
</protein>
<dbReference type="GO" id="GO:0016579">
    <property type="term" value="P:protein deubiquitination"/>
    <property type="evidence" value="ECO:0007669"/>
    <property type="project" value="InterPro"/>
</dbReference>
<evidence type="ECO:0000313" key="5">
    <source>
        <dbReference type="EMBL" id="CAI9739395.1"/>
    </source>
</evidence>
<feature type="region of interest" description="Disordered" evidence="3">
    <location>
        <begin position="620"/>
        <end position="644"/>
    </location>
</feature>
<dbReference type="EC" id="3.4.19.12" evidence="2"/>
<dbReference type="PANTHER" id="PTHR21646">
    <property type="entry name" value="UBIQUITIN CARBOXYL-TERMINAL HYDROLASE"/>
    <property type="match status" value="1"/>
</dbReference>
<dbReference type="PROSITE" id="PS00972">
    <property type="entry name" value="USP_1"/>
    <property type="match status" value="1"/>
</dbReference>
<gene>
    <name evidence="5" type="ORF">OCTVUL_1B014341</name>
</gene>
<dbReference type="InterPro" id="IPR028889">
    <property type="entry name" value="USP"/>
</dbReference>
<accession>A0AA36BS52</accession>
<dbReference type="InterPro" id="IPR050185">
    <property type="entry name" value="Ub_carboxyl-term_hydrolase"/>
</dbReference>
<proteinExistence type="inferred from homology"/>
<dbReference type="AlphaFoldDB" id="A0AA36BS52"/>
<dbReference type="Pfam" id="PF00443">
    <property type="entry name" value="UCH"/>
    <property type="match status" value="1"/>
</dbReference>
<reference evidence="5" key="1">
    <citation type="submission" date="2023-08" db="EMBL/GenBank/DDBJ databases">
        <authorList>
            <person name="Alioto T."/>
            <person name="Alioto T."/>
            <person name="Gomez Garrido J."/>
        </authorList>
    </citation>
    <scope>NUCLEOTIDE SEQUENCE</scope>
</reference>
<dbReference type="Proteomes" id="UP001162480">
    <property type="component" value="Chromosome 23"/>
</dbReference>
<keyword evidence="2 5" id="KW-0378">Hydrolase</keyword>
<evidence type="ECO:0000256" key="2">
    <source>
        <dbReference type="RuleBase" id="RU366025"/>
    </source>
</evidence>
<keyword evidence="2" id="KW-0645">Protease</keyword>
<keyword evidence="2" id="KW-0833">Ubl conjugation pathway</keyword>
<evidence type="ECO:0000256" key="1">
    <source>
        <dbReference type="ARBA" id="ARBA00000707"/>
    </source>
</evidence>
<name>A0AA36BS52_OCTVU</name>